<protein>
    <submittedName>
        <fullName evidence="2">RidA family protein</fullName>
    </submittedName>
</protein>
<reference evidence="2 3" key="1">
    <citation type="submission" date="2021-04" db="EMBL/GenBank/DDBJ databases">
        <title>The genome sequence of Ideonella sp. 3Y2.</title>
        <authorList>
            <person name="Liu Y."/>
        </authorList>
    </citation>
    <scope>NUCLEOTIDE SEQUENCE [LARGE SCALE GENOMIC DNA]</scope>
    <source>
        <strain evidence="2 3">3Y2</strain>
    </source>
</reference>
<evidence type="ECO:0000259" key="1">
    <source>
        <dbReference type="Pfam" id="PF14588"/>
    </source>
</evidence>
<dbReference type="PANTHER" id="PTHR43760">
    <property type="entry name" value="ENDORIBONUCLEASE-RELATED"/>
    <property type="match status" value="1"/>
</dbReference>
<dbReference type="SUPFAM" id="SSF55298">
    <property type="entry name" value="YjgF-like"/>
    <property type="match status" value="1"/>
</dbReference>
<proteinExistence type="predicted"/>
<dbReference type="AlphaFoldDB" id="A0A940YBK2"/>
<keyword evidence="3" id="KW-1185">Reference proteome</keyword>
<dbReference type="CDD" id="cd02199">
    <property type="entry name" value="YjgF_YER057c_UK114_like_1"/>
    <property type="match status" value="1"/>
</dbReference>
<accession>A0A940YBK2</accession>
<feature type="domain" description="Endoribonuclease L-PSP/chorismate mutase-like" evidence="1">
    <location>
        <begin position="26"/>
        <end position="150"/>
    </location>
</feature>
<dbReference type="RefSeq" id="WP_210851949.1">
    <property type="nucleotide sequence ID" value="NZ_JAGQDD010000002.1"/>
</dbReference>
<dbReference type="InterPro" id="IPR013813">
    <property type="entry name" value="Endoribo_LPSP/chorism_mut-like"/>
</dbReference>
<gene>
    <name evidence="2" type="ORF">KAK03_04295</name>
</gene>
<dbReference type="InterPro" id="IPR035959">
    <property type="entry name" value="RutC-like_sf"/>
</dbReference>
<name>A0A940YBK2_9BURK</name>
<organism evidence="2 3">
    <name type="scientific">Ideonella alba</name>
    <dbReference type="NCBI Taxonomy" id="2824118"/>
    <lineage>
        <taxon>Bacteria</taxon>
        <taxon>Pseudomonadati</taxon>
        <taxon>Pseudomonadota</taxon>
        <taxon>Betaproteobacteria</taxon>
        <taxon>Burkholderiales</taxon>
        <taxon>Sphaerotilaceae</taxon>
        <taxon>Ideonella</taxon>
    </lineage>
</organism>
<dbReference type="EMBL" id="JAGQDD010000002">
    <property type="protein sequence ID" value="MBQ0929697.1"/>
    <property type="molecule type" value="Genomic_DNA"/>
</dbReference>
<sequence length="161" mass="16653">MPSDRDQRLLDRARALGLDPDAPLLVGGNYQPLLLHAGIAHVSGQVPRIGQQVVVTGPAEAVGLDEARRAACIGALRALALLRQQLGSLDAVAQLLRVGVYVQAGPGFSQHSEVADAASELLVAVLGQAGRHARTTIGVASLPKNATVELELQAALVAPLD</sequence>
<evidence type="ECO:0000313" key="2">
    <source>
        <dbReference type="EMBL" id="MBQ0929697.1"/>
    </source>
</evidence>
<evidence type="ECO:0000313" key="3">
    <source>
        <dbReference type="Proteomes" id="UP000676246"/>
    </source>
</evidence>
<dbReference type="Pfam" id="PF14588">
    <property type="entry name" value="YjgF_endoribonc"/>
    <property type="match status" value="1"/>
</dbReference>
<comment type="caution">
    <text evidence="2">The sequence shown here is derived from an EMBL/GenBank/DDBJ whole genome shotgun (WGS) entry which is preliminary data.</text>
</comment>
<dbReference type="Gene3D" id="3.30.1330.40">
    <property type="entry name" value="RutC-like"/>
    <property type="match status" value="1"/>
</dbReference>
<dbReference type="PANTHER" id="PTHR43760:SF1">
    <property type="entry name" value="ENDORIBONUCLEASE L-PSP_CHORISMATE MUTASE-LIKE DOMAIN-CONTAINING PROTEIN"/>
    <property type="match status" value="1"/>
</dbReference>
<dbReference type="Proteomes" id="UP000676246">
    <property type="component" value="Unassembled WGS sequence"/>
</dbReference>